<dbReference type="InParanoid" id="H2ZNF6"/>
<dbReference type="GO" id="GO:0071539">
    <property type="term" value="P:protein localization to centrosome"/>
    <property type="evidence" value="ECO:0007669"/>
    <property type="project" value="TreeGrafter"/>
</dbReference>
<feature type="coiled-coil region" evidence="1">
    <location>
        <begin position="51"/>
        <end position="99"/>
    </location>
</feature>
<dbReference type="PANTHER" id="PTHR22367">
    <property type="entry name" value="COILED-COIL DOMAIN-CONTAINING PROTEIN 14"/>
    <property type="match status" value="1"/>
</dbReference>
<dbReference type="GO" id="GO:0034451">
    <property type="term" value="C:centriolar satellite"/>
    <property type="evidence" value="ECO:0007669"/>
    <property type="project" value="TreeGrafter"/>
</dbReference>
<dbReference type="PANTHER" id="PTHR22367:SF2">
    <property type="entry name" value="COILED-COIL DOMAIN-CONTAINING PROTEIN 14"/>
    <property type="match status" value="1"/>
</dbReference>
<dbReference type="Pfam" id="PF15254">
    <property type="entry name" value="CCDC14"/>
    <property type="match status" value="1"/>
</dbReference>
<protein>
    <submittedName>
        <fullName evidence="2">Uncharacterized protein</fullName>
    </submittedName>
</protein>
<evidence type="ECO:0000313" key="2">
    <source>
        <dbReference type="Ensembl" id="ENSCSAVP00000019122.1"/>
    </source>
</evidence>
<reference evidence="3" key="1">
    <citation type="submission" date="2003-08" db="EMBL/GenBank/DDBJ databases">
        <authorList>
            <person name="Birren B."/>
            <person name="Nusbaum C."/>
            <person name="Abebe A."/>
            <person name="Abouelleil A."/>
            <person name="Adekoya E."/>
            <person name="Ait-zahra M."/>
            <person name="Allen N."/>
            <person name="Allen T."/>
            <person name="An P."/>
            <person name="Anderson M."/>
            <person name="Anderson S."/>
            <person name="Arachchi H."/>
            <person name="Armbruster J."/>
            <person name="Bachantsang P."/>
            <person name="Baldwin J."/>
            <person name="Barry A."/>
            <person name="Bayul T."/>
            <person name="Blitshsteyn B."/>
            <person name="Bloom T."/>
            <person name="Blye J."/>
            <person name="Boguslavskiy L."/>
            <person name="Borowsky M."/>
            <person name="Boukhgalter B."/>
            <person name="Brunache A."/>
            <person name="Butler J."/>
            <person name="Calixte N."/>
            <person name="Calvo S."/>
            <person name="Camarata J."/>
            <person name="Campo K."/>
            <person name="Chang J."/>
            <person name="Cheshatsang Y."/>
            <person name="Citroen M."/>
            <person name="Collymore A."/>
            <person name="Considine T."/>
            <person name="Cook A."/>
            <person name="Cooke P."/>
            <person name="Corum B."/>
            <person name="Cuomo C."/>
            <person name="David R."/>
            <person name="Dawoe T."/>
            <person name="Degray S."/>
            <person name="Dodge S."/>
            <person name="Dooley K."/>
            <person name="Dorje P."/>
            <person name="Dorjee K."/>
            <person name="Dorris L."/>
            <person name="Duffey N."/>
            <person name="Dupes A."/>
            <person name="Elkins T."/>
            <person name="Engels R."/>
            <person name="Erickson J."/>
            <person name="Farina A."/>
            <person name="Faro S."/>
            <person name="Ferreira P."/>
            <person name="Fischer H."/>
            <person name="Fitzgerald M."/>
            <person name="Foley K."/>
            <person name="Gage D."/>
            <person name="Galagan J."/>
            <person name="Gearin G."/>
            <person name="Gnerre S."/>
            <person name="Gnirke A."/>
            <person name="Goyette A."/>
            <person name="Graham J."/>
            <person name="Grandbois E."/>
            <person name="Gyaltsen K."/>
            <person name="Hafez N."/>
            <person name="Hagopian D."/>
            <person name="Hagos B."/>
            <person name="Hall J."/>
            <person name="Hatcher B."/>
            <person name="Heller A."/>
            <person name="Higgins H."/>
            <person name="Honan T."/>
            <person name="Horn A."/>
            <person name="Houde N."/>
            <person name="Hughes L."/>
            <person name="Hulme W."/>
            <person name="Husby E."/>
            <person name="Iliev I."/>
            <person name="Jaffe D."/>
            <person name="Jones C."/>
            <person name="Kamal M."/>
            <person name="Kamat A."/>
            <person name="Kamvysselis M."/>
            <person name="Karlsson E."/>
            <person name="Kells C."/>
            <person name="Kieu A."/>
            <person name="Kisner P."/>
            <person name="Kodira C."/>
            <person name="Kulbokas E."/>
            <person name="Labutti K."/>
            <person name="Lama D."/>
            <person name="Landers T."/>
            <person name="Leger J."/>
            <person name="Levine S."/>
            <person name="Lewis D."/>
            <person name="Lewis T."/>
            <person name="Lindblad-toh K."/>
            <person name="Liu X."/>
            <person name="Lokyitsang T."/>
            <person name="Lokyitsang Y."/>
            <person name="Lucien O."/>
            <person name="Lui A."/>
            <person name="Ma L.J."/>
            <person name="Mabbitt R."/>
            <person name="Macdonald J."/>
            <person name="Maclean C."/>
            <person name="Major J."/>
            <person name="Manning J."/>
            <person name="Marabella R."/>
            <person name="Maru K."/>
            <person name="Matthews C."/>
            <person name="Mauceli E."/>
            <person name="Mccarthy M."/>
            <person name="Mcdonough S."/>
            <person name="Mcghee T."/>
            <person name="Meldrim J."/>
            <person name="Meneus L."/>
            <person name="Mesirov J."/>
            <person name="Mihalev A."/>
            <person name="Mihova T."/>
            <person name="Mikkelsen T."/>
            <person name="Mlenga V."/>
            <person name="Moru K."/>
            <person name="Mozes J."/>
            <person name="Mulrain L."/>
            <person name="Munson G."/>
            <person name="Naylor J."/>
            <person name="Newes C."/>
            <person name="Nguyen C."/>
            <person name="Nguyen N."/>
            <person name="Nguyen T."/>
            <person name="Nicol R."/>
            <person name="Nielsen C."/>
            <person name="Nizzari M."/>
            <person name="Norbu C."/>
            <person name="Norbu N."/>
            <person name="O'donnell P."/>
            <person name="Okoawo O."/>
            <person name="O'leary S."/>
            <person name="Omotosho B."/>
            <person name="O'neill K."/>
            <person name="Osman S."/>
            <person name="Parker S."/>
            <person name="Perrin D."/>
            <person name="Phunkhang P."/>
            <person name="Piqani B."/>
            <person name="Purcell S."/>
            <person name="Rachupka T."/>
            <person name="Ramasamy U."/>
            <person name="Rameau R."/>
            <person name="Ray V."/>
            <person name="Raymond C."/>
            <person name="Retta R."/>
            <person name="Richardson S."/>
            <person name="Rise C."/>
            <person name="Rodriguez J."/>
            <person name="Rogers J."/>
            <person name="Rogov P."/>
            <person name="Rutman M."/>
            <person name="Schupbach R."/>
            <person name="Seaman C."/>
            <person name="Settipalli S."/>
            <person name="Sharpe T."/>
            <person name="Sheridan J."/>
            <person name="Sherpa N."/>
            <person name="Shi J."/>
            <person name="Smirnov S."/>
            <person name="Smith C."/>
            <person name="Sougnez C."/>
            <person name="Spencer B."/>
            <person name="Stalker J."/>
            <person name="Stange-thomann N."/>
            <person name="Stavropoulos S."/>
            <person name="Stetson K."/>
            <person name="Stone C."/>
            <person name="Stone S."/>
            <person name="Stubbs M."/>
            <person name="Talamas J."/>
            <person name="Tchuinga P."/>
            <person name="Tenzing P."/>
            <person name="Tesfaye S."/>
            <person name="Theodore J."/>
            <person name="Thoulutsang Y."/>
            <person name="Topham K."/>
            <person name="Towey S."/>
            <person name="Tsamla T."/>
            <person name="Tsomo N."/>
            <person name="Vallee D."/>
            <person name="Vassiliev H."/>
            <person name="Venkataraman V."/>
            <person name="Vinson J."/>
            <person name="Vo A."/>
            <person name="Wade C."/>
            <person name="Wang S."/>
            <person name="Wangchuk T."/>
            <person name="Wangdi T."/>
            <person name="Whittaker C."/>
            <person name="Wilkinson J."/>
            <person name="Wu Y."/>
            <person name="Wyman D."/>
            <person name="Yadav S."/>
            <person name="Yang S."/>
            <person name="Yang X."/>
            <person name="Yeager S."/>
            <person name="Yee E."/>
            <person name="Young G."/>
            <person name="Zainoun J."/>
            <person name="Zembeck L."/>
            <person name="Zimmer A."/>
            <person name="Zody M."/>
            <person name="Lander E."/>
        </authorList>
    </citation>
    <scope>NUCLEOTIDE SEQUENCE [LARGE SCALE GENOMIC DNA]</scope>
</reference>
<evidence type="ECO:0000256" key="1">
    <source>
        <dbReference type="SAM" id="Coils"/>
    </source>
</evidence>
<sequence>MSKTNVNLVSENQELREELMMKDDELKKSGRIFTDETENIKLEVNQAMLKFEHLKNSLIEADTENADLKNAVNQRDAEIERLNELNKGLQNSVSRLLADLNKPKQVSPVRNGHDMSNMVLSRLDNILSRPVHHTQPQRTINDKPYFGADLDIENQPPAKTSPKQIITTPGPERHPQFKMLSPISTIAPTPSMSMISISTSDEHHFSTGLANLDADIERLQNSLKQVNVGR</sequence>
<proteinExistence type="predicted"/>
<dbReference type="AlphaFoldDB" id="H2ZNF6"/>
<organism evidence="2 3">
    <name type="scientific">Ciona savignyi</name>
    <name type="common">Pacific transparent sea squirt</name>
    <dbReference type="NCBI Taxonomy" id="51511"/>
    <lineage>
        <taxon>Eukaryota</taxon>
        <taxon>Metazoa</taxon>
        <taxon>Chordata</taxon>
        <taxon>Tunicata</taxon>
        <taxon>Ascidiacea</taxon>
        <taxon>Phlebobranchia</taxon>
        <taxon>Cionidae</taxon>
        <taxon>Ciona</taxon>
    </lineage>
</organism>
<reference evidence="2" key="2">
    <citation type="submission" date="2025-08" db="UniProtKB">
        <authorList>
            <consortium name="Ensembl"/>
        </authorList>
    </citation>
    <scope>IDENTIFICATION</scope>
</reference>
<keyword evidence="1" id="KW-0175">Coiled coil</keyword>
<keyword evidence="3" id="KW-1185">Reference proteome</keyword>
<dbReference type="Proteomes" id="UP000007875">
    <property type="component" value="Unassembled WGS sequence"/>
</dbReference>
<reference evidence="2" key="3">
    <citation type="submission" date="2025-09" db="UniProtKB">
        <authorList>
            <consortium name="Ensembl"/>
        </authorList>
    </citation>
    <scope>IDENTIFICATION</scope>
</reference>
<name>H2ZNF6_CIOSA</name>
<dbReference type="Ensembl" id="ENSCSAVT00000019329.1">
    <property type="protein sequence ID" value="ENSCSAVP00000019122.1"/>
    <property type="gene ID" value="ENSCSAVG00000011229.1"/>
</dbReference>
<dbReference type="GeneTree" id="ENSGT00390000017916"/>
<dbReference type="HOGENOM" id="CLU_1204435_0_0_1"/>
<dbReference type="InterPro" id="IPR029343">
    <property type="entry name" value="CCDC14"/>
</dbReference>
<accession>H2ZNF6</accession>
<evidence type="ECO:0000313" key="3">
    <source>
        <dbReference type="Proteomes" id="UP000007875"/>
    </source>
</evidence>